<evidence type="ECO:0000313" key="2">
    <source>
        <dbReference type="Proteomes" id="UP000308600"/>
    </source>
</evidence>
<evidence type="ECO:0000313" key="1">
    <source>
        <dbReference type="EMBL" id="TFK72326.1"/>
    </source>
</evidence>
<accession>A0ACD3B390</accession>
<dbReference type="Proteomes" id="UP000308600">
    <property type="component" value="Unassembled WGS sequence"/>
</dbReference>
<protein>
    <submittedName>
        <fullName evidence="1">UPF0057-domain-containing protein</fullName>
    </submittedName>
</protein>
<dbReference type="EMBL" id="ML208286">
    <property type="protein sequence ID" value="TFK72326.1"/>
    <property type="molecule type" value="Genomic_DNA"/>
</dbReference>
<keyword evidence="2" id="KW-1185">Reference proteome</keyword>
<proteinExistence type="predicted"/>
<gene>
    <name evidence="1" type="ORF">BDN72DRAFT_333941</name>
</gene>
<sequence length="63" mass="7303">MAMTIEDLLLYILAIFLPPLSVFVKRGFAPAFWINIILCLLLWIPAVLQAWYIIYTGKRTIFS</sequence>
<reference evidence="1 2" key="1">
    <citation type="journal article" date="2019" name="Nat. Ecol. Evol.">
        <title>Megaphylogeny resolves global patterns of mushroom evolution.</title>
        <authorList>
            <person name="Varga T."/>
            <person name="Krizsan K."/>
            <person name="Foldi C."/>
            <person name="Dima B."/>
            <person name="Sanchez-Garcia M."/>
            <person name="Sanchez-Ramirez S."/>
            <person name="Szollosi G.J."/>
            <person name="Szarkandi J.G."/>
            <person name="Papp V."/>
            <person name="Albert L."/>
            <person name="Andreopoulos W."/>
            <person name="Angelini C."/>
            <person name="Antonin V."/>
            <person name="Barry K.W."/>
            <person name="Bougher N.L."/>
            <person name="Buchanan P."/>
            <person name="Buyck B."/>
            <person name="Bense V."/>
            <person name="Catcheside P."/>
            <person name="Chovatia M."/>
            <person name="Cooper J."/>
            <person name="Damon W."/>
            <person name="Desjardin D."/>
            <person name="Finy P."/>
            <person name="Geml J."/>
            <person name="Haridas S."/>
            <person name="Hughes K."/>
            <person name="Justo A."/>
            <person name="Karasinski D."/>
            <person name="Kautmanova I."/>
            <person name="Kiss B."/>
            <person name="Kocsube S."/>
            <person name="Kotiranta H."/>
            <person name="LaButti K.M."/>
            <person name="Lechner B.E."/>
            <person name="Liimatainen K."/>
            <person name="Lipzen A."/>
            <person name="Lukacs Z."/>
            <person name="Mihaltcheva S."/>
            <person name="Morgado L.N."/>
            <person name="Niskanen T."/>
            <person name="Noordeloos M.E."/>
            <person name="Ohm R.A."/>
            <person name="Ortiz-Santana B."/>
            <person name="Ovrebo C."/>
            <person name="Racz N."/>
            <person name="Riley R."/>
            <person name="Savchenko A."/>
            <person name="Shiryaev A."/>
            <person name="Soop K."/>
            <person name="Spirin V."/>
            <person name="Szebenyi C."/>
            <person name="Tomsovsky M."/>
            <person name="Tulloss R.E."/>
            <person name="Uehling J."/>
            <person name="Grigoriev I.V."/>
            <person name="Vagvolgyi C."/>
            <person name="Papp T."/>
            <person name="Martin F.M."/>
            <person name="Miettinen O."/>
            <person name="Hibbett D.S."/>
            <person name="Nagy L.G."/>
        </authorList>
    </citation>
    <scope>NUCLEOTIDE SEQUENCE [LARGE SCALE GENOMIC DNA]</scope>
    <source>
        <strain evidence="1 2">NL-1719</strain>
    </source>
</reference>
<organism evidence="1 2">
    <name type="scientific">Pluteus cervinus</name>
    <dbReference type="NCBI Taxonomy" id="181527"/>
    <lineage>
        <taxon>Eukaryota</taxon>
        <taxon>Fungi</taxon>
        <taxon>Dikarya</taxon>
        <taxon>Basidiomycota</taxon>
        <taxon>Agaricomycotina</taxon>
        <taxon>Agaricomycetes</taxon>
        <taxon>Agaricomycetidae</taxon>
        <taxon>Agaricales</taxon>
        <taxon>Pluteineae</taxon>
        <taxon>Pluteaceae</taxon>
        <taxon>Pluteus</taxon>
    </lineage>
</organism>
<name>A0ACD3B390_9AGAR</name>